<dbReference type="PROSITE" id="PS50005">
    <property type="entry name" value="TPR"/>
    <property type="match status" value="1"/>
</dbReference>
<dbReference type="SUPFAM" id="SSF48452">
    <property type="entry name" value="TPR-like"/>
    <property type="match status" value="1"/>
</dbReference>
<evidence type="ECO:0000256" key="2">
    <source>
        <dbReference type="SAM" id="MobiDB-lite"/>
    </source>
</evidence>
<evidence type="ECO:0000256" key="1">
    <source>
        <dbReference type="PROSITE-ProRule" id="PRU00339"/>
    </source>
</evidence>
<gene>
    <name evidence="3" type="ORF">GNLVRS02_ARAD1A07414g</name>
</gene>
<dbReference type="AlphaFoldDB" id="A0A060SX88"/>
<dbReference type="PhylomeDB" id="A0A060SX88"/>
<dbReference type="InterPro" id="IPR011990">
    <property type="entry name" value="TPR-like_helical_dom_sf"/>
</dbReference>
<protein>
    <submittedName>
        <fullName evidence="3">ARAD1A07414p</fullName>
    </submittedName>
</protein>
<feature type="compositionally biased region" description="Acidic residues" evidence="2">
    <location>
        <begin position="302"/>
        <end position="320"/>
    </location>
</feature>
<feature type="region of interest" description="Disordered" evidence="2">
    <location>
        <begin position="297"/>
        <end position="320"/>
    </location>
</feature>
<name>A0A060SX88_BLAAD</name>
<feature type="repeat" description="TPR" evidence="1">
    <location>
        <begin position="34"/>
        <end position="67"/>
    </location>
</feature>
<dbReference type="SMART" id="SM00028">
    <property type="entry name" value="TPR"/>
    <property type="match status" value="2"/>
</dbReference>
<keyword evidence="1" id="KW-0802">TPR repeat</keyword>
<dbReference type="Pfam" id="PF13181">
    <property type="entry name" value="TPR_8"/>
    <property type="match status" value="1"/>
</dbReference>
<dbReference type="EMBL" id="HG937691">
    <property type="protein sequence ID" value="CDP33348.1"/>
    <property type="molecule type" value="Genomic_DNA"/>
</dbReference>
<organism evidence="3">
    <name type="scientific">Blastobotrys adeninivorans</name>
    <name type="common">Yeast</name>
    <name type="synonym">Arxula adeninivorans</name>
    <dbReference type="NCBI Taxonomy" id="409370"/>
    <lineage>
        <taxon>Eukaryota</taxon>
        <taxon>Fungi</taxon>
        <taxon>Dikarya</taxon>
        <taxon>Ascomycota</taxon>
        <taxon>Saccharomycotina</taxon>
        <taxon>Dipodascomycetes</taxon>
        <taxon>Dipodascales</taxon>
        <taxon>Trichomonascaceae</taxon>
        <taxon>Blastobotrys</taxon>
    </lineage>
</organism>
<dbReference type="CDD" id="cd24142">
    <property type="entry name" value="ACL4-like"/>
    <property type="match status" value="1"/>
</dbReference>
<proteinExistence type="predicted"/>
<sequence>MELVAQGRELLSTSQAEECIALLLPEAEKNPDNVPLLQLLGEAYLEVGNPQNAYALFDKSAQLDPEGKVGGVEKFLWLGQLAGDRPGISWFEKGVQGLRAKLSSGGEAQEEASWLRKKLAEALCGMIEIWMTDLCMEPEAEEMCDKLITEAIMVDDSIAESYSVLGSIRISQQRNEDALKALQKSWELYESQLAVGGAAADDIPALVRLAQSLIEVGGHELVLDITTTVNSADDAVAEAYYLNALAHQELRSKTEGRTANRHIAGARDACKLLLELTQREDASVDPDLVEAVSEMLRSLPEVNDDDYSDSDESEWEGIDD</sequence>
<reference evidence="3" key="1">
    <citation type="submission" date="2014-02" db="EMBL/GenBank/DDBJ databases">
        <authorList>
            <person name="Genoscope - CEA"/>
        </authorList>
    </citation>
    <scope>NUCLEOTIDE SEQUENCE</scope>
    <source>
        <strain evidence="3">LS3</strain>
    </source>
</reference>
<evidence type="ECO:0000313" key="3">
    <source>
        <dbReference type="EMBL" id="CDP33348.1"/>
    </source>
</evidence>
<accession>A0A060SX88</accession>
<dbReference type="Gene3D" id="1.25.40.10">
    <property type="entry name" value="Tetratricopeptide repeat domain"/>
    <property type="match status" value="2"/>
</dbReference>
<dbReference type="InterPro" id="IPR019734">
    <property type="entry name" value="TPR_rpt"/>
</dbReference>
<reference evidence="3" key="2">
    <citation type="submission" date="2014-06" db="EMBL/GenBank/DDBJ databases">
        <title>The complete genome of Blastobotrys (Arxula) adeninivorans LS3 - a yeast of biotechnological interest.</title>
        <authorList>
            <person name="Kunze G."/>
            <person name="Gaillardin C."/>
            <person name="Czernicka M."/>
            <person name="Durrens P."/>
            <person name="Martin T."/>
            <person name="Boer E."/>
            <person name="Gabaldon T."/>
            <person name="Cruz J."/>
            <person name="Talla E."/>
            <person name="Marck C."/>
            <person name="Goffeau A."/>
            <person name="Barbe V."/>
            <person name="Baret P."/>
            <person name="Baronian K."/>
            <person name="Beier S."/>
            <person name="Bleykasten C."/>
            <person name="Bode R."/>
            <person name="Casaregola S."/>
            <person name="Despons L."/>
            <person name="Fairhead C."/>
            <person name="Giersberg M."/>
            <person name="Gierski P."/>
            <person name="Hahnel U."/>
            <person name="Hartmann A."/>
            <person name="Jankowska D."/>
            <person name="Jubin C."/>
            <person name="Jung P."/>
            <person name="Lafontaine I."/>
            <person name="Leh-Louis V."/>
            <person name="Lemaire M."/>
            <person name="Marcet-Houben M."/>
            <person name="Mascher M."/>
            <person name="Morel G."/>
            <person name="Richard G.-F."/>
            <person name="Riechen J."/>
            <person name="Sacerdot C."/>
            <person name="Sarkar A."/>
            <person name="Savel G."/>
            <person name="Schacherer J."/>
            <person name="Sherman D."/>
            <person name="Straub M.-L."/>
            <person name="Stein N."/>
            <person name="Thierry A."/>
            <person name="Trautwein-Schult A."/>
            <person name="Westhof E."/>
            <person name="Worch S."/>
            <person name="Dujon B."/>
            <person name="Souciet J.-L."/>
            <person name="Wincker P."/>
            <person name="Scholz U."/>
            <person name="Neuveglise N."/>
        </authorList>
    </citation>
    <scope>NUCLEOTIDE SEQUENCE</scope>
    <source>
        <strain evidence="3">LS3</strain>
    </source>
</reference>